<dbReference type="HOGENOM" id="CLU_037939_3_1_6"/>
<evidence type="ECO:0000259" key="1">
    <source>
        <dbReference type="SMART" id="SM00421"/>
    </source>
</evidence>
<name>Q0A5Z2_ALKEH</name>
<gene>
    <name evidence="2" type="ordered locus">Mlg_2405</name>
</gene>
<proteinExistence type="predicted"/>
<keyword evidence="3" id="KW-1185">Reference proteome</keyword>
<dbReference type="SMART" id="SM00421">
    <property type="entry name" value="HTH_LUXR"/>
    <property type="match status" value="1"/>
</dbReference>
<dbReference type="InterPro" id="IPR016032">
    <property type="entry name" value="Sig_transdc_resp-reg_C-effctor"/>
</dbReference>
<dbReference type="RefSeq" id="WP_011630138.1">
    <property type="nucleotide sequence ID" value="NC_008340.1"/>
</dbReference>
<evidence type="ECO:0000313" key="2">
    <source>
        <dbReference type="EMBL" id="ABI57745.1"/>
    </source>
</evidence>
<dbReference type="InterPro" id="IPR000792">
    <property type="entry name" value="Tscrpt_reg_LuxR_C"/>
</dbReference>
<dbReference type="EMBL" id="CP000453">
    <property type="protein sequence ID" value="ABI57745.1"/>
    <property type="molecule type" value="Genomic_DNA"/>
</dbReference>
<dbReference type="Pfam" id="PF00196">
    <property type="entry name" value="GerE"/>
    <property type="match status" value="1"/>
</dbReference>
<dbReference type="GO" id="GO:0003677">
    <property type="term" value="F:DNA binding"/>
    <property type="evidence" value="ECO:0007669"/>
    <property type="project" value="InterPro"/>
</dbReference>
<reference evidence="3" key="1">
    <citation type="submission" date="2006-08" db="EMBL/GenBank/DDBJ databases">
        <title>Complete sequence of Alkalilimnicola ehrilichei MLHE-1.</title>
        <authorList>
            <person name="Copeland A."/>
            <person name="Lucas S."/>
            <person name="Lapidus A."/>
            <person name="Barry K."/>
            <person name="Detter J.C."/>
            <person name="Glavina del Rio T."/>
            <person name="Hammon N."/>
            <person name="Israni S."/>
            <person name="Dalin E."/>
            <person name="Tice H."/>
            <person name="Pitluck S."/>
            <person name="Sims D."/>
            <person name="Brettin T."/>
            <person name="Bruce D."/>
            <person name="Han C."/>
            <person name="Tapia R."/>
            <person name="Gilna P."/>
            <person name="Schmutz J."/>
            <person name="Larimer F."/>
            <person name="Land M."/>
            <person name="Hauser L."/>
            <person name="Kyrpides N."/>
            <person name="Mikhailova N."/>
            <person name="Oremland R.S."/>
            <person name="Hoeft S.E."/>
            <person name="Switzer-Blum J."/>
            <person name="Kulp T."/>
            <person name="King G."/>
            <person name="Tabita R."/>
            <person name="Witte B."/>
            <person name="Santini J.M."/>
            <person name="Basu P."/>
            <person name="Hollibaugh J.T."/>
            <person name="Xie G."/>
            <person name="Stolz J.F."/>
            <person name="Richardson P."/>
        </authorList>
    </citation>
    <scope>NUCLEOTIDE SEQUENCE [LARGE SCALE GENOMIC DNA]</scope>
    <source>
        <strain evidence="3">ATCC BAA-1101 / DSM 17681 / MLHE-1</strain>
    </source>
</reference>
<accession>Q0A5Z2</accession>
<dbReference type="InterPro" id="IPR036388">
    <property type="entry name" value="WH-like_DNA-bd_sf"/>
</dbReference>
<dbReference type="SUPFAM" id="SSF46894">
    <property type="entry name" value="C-terminal effector domain of the bipartite response regulators"/>
    <property type="match status" value="1"/>
</dbReference>
<dbReference type="Gene3D" id="1.10.10.10">
    <property type="entry name" value="Winged helix-like DNA-binding domain superfamily/Winged helix DNA-binding domain"/>
    <property type="match status" value="1"/>
</dbReference>
<sequence>MSSQWVKVKGRCLSTLDDLVETLYTAAASSLGWDEFLQAVVRASDSRSARMLILNADADQVTSSIQWQIDPGYHQRYVDYYVNACPWRPELRQKPPGRLYSTYTDFSCPQPDYYRTEFFNDWAGPQDIHHGACGTFYRDGDQTLQLLVQRTRRQGPYLAQDMRLLNDLIPHLQRAVLIQRQIVACEGLHRSVSAAARLAPLPFVLFNEQGRVVHLEPTAEALIDNDPRLQLHQARLTLTVPCQGPHLSHLIRQAIRAALGHTWSAAGGLLRLDAQGKQPLNLLVAPLPPEARPFHLCPYPAHAALFLHDPAQTRQVDQGLLAELHGLTEAEARVAAELVTGASPGQVAELLGVTDHTVRTQLKSVFRKMRVSRQADLVRAVLTGPAYRCALGLPGFSLVPRH</sequence>
<feature type="domain" description="HTH luxR-type" evidence="1">
    <location>
        <begin position="324"/>
        <end position="381"/>
    </location>
</feature>
<organism evidence="2 3">
    <name type="scientific">Alkalilimnicola ehrlichii (strain ATCC BAA-1101 / DSM 17681 / MLHE-1)</name>
    <dbReference type="NCBI Taxonomy" id="187272"/>
    <lineage>
        <taxon>Bacteria</taxon>
        <taxon>Pseudomonadati</taxon>
        <taxon>Pseudomonadota</taxon>
        <taxon>Gammaproteobacteria</taxon>
        <taxon>Chromatiales</taxon>
        <taxon>Ectothiorhodospiraceae</taxon>
        <taxon>Alkalilimnicola</taxon>
    </lineage>
</organism>
<dbReference type="KEGG" id="aeh:Mlg_2405"/>
<dbReference type="Proteomes" id="UP000001962">
    <property type="component" value="Chromosome"/>
</dbReference>
<dbReference type="eggNOG" id="COG2771">
    <property type="taxonomic scope" value="Bacteria"/>
</dbReference>
<dbReference type="AlphaFoldDB" id="Q0A5Z2"/>
<dbReference type="GO" id="GO:0006355">
    <property type="term" value="P:regulation of DNA-templated transcription"/>
    <property type="evidence" value="ECO:0007669"/>
    <property type="project" value="InterPro"/>
</dbReference>
<dbReference type="PRINTS" id="PR00038">
    <property type="entry name" value="HTHLUXR"/>
</dbReference>
<protein>
    <submittedName>
        <fullName evidence="2">Transcriptional regulator, LuxR family</fullName>
    </submittedName>
</protein>
<evidence type="ECO:0000313" key="3">
    <source>
        <dbReference type="Proteomes" id="UP000001962"/>
    </source>
</evidence>